<evidence type="ECO:0000313" key="1">
    <source>
        <dbReference type="EMBL" id="TWP36103.1"/>
    </source>
</evidence>
<sequence>MADFDREWLGNVPRPGYGFDDGAQIGLRRLEERGNGDLGDVWLWSNRIAAALPQLREQLSGIPFVSRIAAGFIEELDGAFGVIVYAEVPDNEGFVQDPDDVGRSRFSMSVDDVSLPVVVRYTVLEEHWRTAPHVTAPTQARASCWVKSHSRHREGWLVPRHAVDPISARVAFDDGGTGRVIDAYGGCIDAVVVSSTMPPPARAPSRASWPVVAGQPLVLSASRGHHINVTVVDTDMNLGVLGSILFPVRFSIDWTGLPGDSGAFIVDDTLREPAGMYLGVLRPILEGYVPPGLQSAPPATGYAQTCHQLETASGLEFYP</sequence>
<protein>
    <submittedName>
        <fullName evidence="1">Uncharacterized protein</fullName>
    </submittedName>
</protein>
<reference evidence="1 2" key="2">
    <citation type="submission" date="2019-08" db="EMBL/GenBank/DDBJ databases">
        <title>Jejuicoccus antrihumi gen. nov., sp. nov., a new member of the family Dermacoccaceae isolated from a cave.</title>
        <authorList>
            <person name="Schumann P."/>
            <person name="Kim I.S."/>
        </authorList>
    </citation>
    <scope>NUCLEOTIDE SEQUENCE [LARGE SCALE GENOMIC DNA]</scope>
    <source>
        <strain evidence="1 2">C5-26</strain>
    </source>
</reference>
<reference evidence="1 2" key="1">
    <citation type="submission" date="2019-05" db="EMBL/GenBank/DDBJ databases">
        <authorList>
            <person name="Lee S.D."/>
        </authorList>
    </citation>
    <scope>NUCLEOTIDE SEQUENCE [LARGE SCALE GENOMIC DNA]</scope>
    <source>
        <strain evidence="1 2">C5-26</strain>
    </source>
</reference>
<dbReference type="Proteomes" id="UP000320244">
    <property type="component" value="Unassembled WGS sequence"/>
</dbReference>
<organism evidence="1 2">
    <name type="scientific">Leekyejoonella antrihumi</name>
    <dbReference type="NCBI Taxonomy" id="1660198"/>
    <lineage>
        <taxon>Bacteria</taxon>
        <taxon>Bacillati</taxon>
        <taxon>Actinomycetota</taxon>
        <taxon>Actinomycetes</taxon>
        <taxon>Micrococcales</taxon>
        <taxon>Dermacoccaceae</taxon>
        <taxon>Leekyejoonella</taxon>
    </lineage>
</organism>
<gene>
    <name evidence="1" type="ORF">FGL98_11690</name>
</gene>
<accession>A0A563E1J3</accession>
<keyword evidence="2" id="KW-1185">Reference proteome</keyword>
<proteinExistence type="predicted"/>
<comment type="caution">
    <text evidence="1">The sequence shown here is derived from an EMBL/GenBank/DDBJ whole genome shotgun (WGS) entry which is preliminary data.</text>
</comment>
<evidence type="ECO:0000313" key="2">
    <source>
        <dbReference type="Proteomes" id="UP000320244"/>
    </source>
</evidence>
<dbReference type="EMBL" id="VCQV01000014">
    <property type="protein sequence ID" value="TWP36103.1"/>
    <property type="molecule type" value="Genomic_DNA"/>
</dbReference>
<dbReference type="AlphaFoldDB" id="A0A563E1J3"/>
<dbReference type="RefSeq" id="WP_146316945.1">
    <property type="nucleotide sequence ID" value="NZ_VCQV01000014.1"/>
</dbReference>
<name>A0A563E1J3_9MICO</name>
<dbReference type="OrthoDB" id="9870769at2"/>